<dbReference type="Pfam" id="PF19898">
    <property type="entry name" value="DUF6371"/>
    <property type="match status" value="1"/>
</dbReference>
<dbReference type="EMBL" id="CP055153">
    <property type="protein sequence ID" value="QMU28122.1"/>
    <property type="molecule type" value="Genomic_DNA"/>
</dbReference>
<reference evidence="4 5" key="1">
    <citation type="submission" date="2020-06" db="EMBL/GenBank/DDBJ databases">
        <authorList>
            <person name="Hwang Y.J."/>
        </authorList>
    </citation>
    <scope>NUCLEOTIDE SEQUENCE [LARGE SCALE GENOMIC DNA]</scope>
    <source>
        <strain evidence="4 5">KUDC8001</strain>
    </source>
</reference>
<proteinExistence type="predicted"/>
<dbReference type="NCBIfam" id="NF040506">
    <property type="entry name" value="PG0870_Nterm"/>
    <property type="match status" value="1"/>
</dbReference>
<dbReference type="Pfam" id="PF21957">
    <property type="entry name" value="Zn_ribbon_16"/>
    <property type="match status" value="1"/>
</dbReference>
<accession>A0A7L7L5N2</accession>
<dbReference type="KEGG" id="add:HUW48_08710"/>
<evidence type="ECO:0000259" key="1">
    <source>
        <dbReference type="Pfam" id="PF19898"/>
    </source>
</evidence>
<evidence type="ECO:0000259" key="2">
    <source>
        <dbReference type="Pfam" id="PF21957"/>
    </source>
</evidence>
<organism evidence="4 5">
    <name type="scientific">Adhaeribacter radiodurans</name>
    <dbReference type="NCBI Taxonomy" id="2745197"/>
    <lineage>
        <taxon>Bacteria</taxon>
        <taxon>Pseudomonadati</taxon>
        <taxon>Bacteroidota</taxon>
        <taxon>Cytophagia</taxon>
        <taxon>Cytophagales</taxon>
        <taxon>Hymenobacteraceae</taxon>
        <taxon>Adhaeribacter</taxon>
    </lineage>
</organism>
<feature type="domain" description="DUF6371" evidence="1">
    <location>
        <begin position="113"/>
        <end position="273"/>
    </location>
</feature>
<name>A0A7L7L5N2_9BACT</name>
<feature type="domain" description="Zinc beta-ribbon finger putative" evidence="2">
    <location>
        <begin position="5"/>
        <end position="59"/>
    </location>
</feature>
<evidence type="ECO:0000313" key="4">
    <source>
        <dbReference type="EMBL" id="QMU28122.1"/>
    </source>
</evidence>
<evidence type="ECO:0008006" key="6">
    <source>
        <dbReference type="Google" id="ProtNLM"/>
    </source>
</evidence>
<gene>
    <name evidence="4" type="ORF">HUW48_08710</name>
</gene>
<reference evidence="4 5" key="2">
    <citation type="submission" date="2020-08" db="EMBL/GenBank/DDBJ databases">
        <title>Adhaeribacter dokdonensis sp. nov., isolated from the rhizosphere of Elymus tsukushiensis, a plant native to the Dokdo Islands, Republic of Korea.</title>
        <authorList>
            <person name="Ghim S.Y."/>
        </authorList>
    </citation>
    <scope>NUCLEOTIDE SEQUENCE [LARGE SCALE GENOMIC DNA]</scope>
    <source>
        <strain evidence="4 5">KUDC8001</strain>
    </source>
</reference>
<feature type="domain" description="DUF6965" evidence="3">
    <location>
        <begin position="388"/>
        <end position="451"/>
    </location>
</feature>
<sequence length="455" mass="52103">MTSIHRYILQPGSKKHWCPDCGRKTFVLYLDIITSEPLPAQYGRCDREEKCGYYLNPYSNGYAKMISQQERGDFTNLWQPIKGINKCKPATNPAPSYIPYQMVKQSQTRYHQNNFVKWLTDVFGSEIIKPVIEQYQIGTSKYLFSSKDFPGYKSDPGATIFWQIDVHGKVRTGKIMLYDPTSGRRMKEPFNHITWAHKAMKLPEFELKQCYFGTHLLKDNIKSVALVESEKTAIIASLYLPEFIWLAVGSLSNLNADKCQILAGRKVCLFPDLNVFNNWDSKAKELSKLIPGTQFIVSDLLEVYASEVERQQSMDIADYLIKYDLGKFRDLPNEPTPTIINLEDQSPPEQLSSVEYLEKNANYASTQENYCTSSNKIPLKELDIDWNIIELESYFSGIQLTNQSVKLNQATTIVNVSLFLSGHLATVKANEGKRAFLPYLNRLQSLKQVLTSNRE</sequence>
<dbReference type="InterPro" id="IPR054238">
    <property type="entry name" value="DUF6965"/>
</dbReference>
<dbReference type="Pfam" id="PF22292">
    <property type="entry name" value="DUF6965"/>
    <property type="match status" value="1"/>
</dbReference>
<dbReference type="InterPro" id="IPR045951">
    <property type="entry name" value="DUF6371"/>
</dbReference>
<dbReference type="AlphaFoldDB" id="A0A7L7L5N2"/>
<keyword evidence="5" id="KW-1185">Reference proteome</keyword>
<dbReference type="RefSeq" id="WP_182415310.1">
    <property type="nucleotide sequence ID" value="NZ_CP055153.1"/>
</dbReference>
<protein>
    <recommendedName>
        <fullName evidence="6">Toprim domain-containing protein</fullName>
    </recommendedName>
</protein>
<dbReference type="Proteomes" id="UP000514509">
    <property type="component" value="Chromosome"/>
</dbReference>
<evidence type="ECO:0000259" key="3">
    <source>
        <dbReference type="Pfam" id="PF22292"/>
    </source>
</evidence>
<evidence type="ECO:0000313" key="5">
    <source>
        <dbReference type="Proteomes" id="UP000514509"/>
    </source>
</evidence>
<dbReference type="InterPro" id="IPR047731">
    <property type="entry name" value="Zinc_ribbon_put"/>
</dbReference>